<feature type="region of interest" description="Disordered" evidence="1">
    <location>
        <begin position="146"/>
        <end position="208"/>
    </location>
</feature>
<evidence type="ECO:0000313" key="2">
    <source>
        <dbReference type="EMBL" id="MBP2356752.1"/>
    </source>
</evidence>
<sequence>MPRRPRPADQDESSNPGASQPGSARRASYVSPVYSESDSVGPPVIRHASSVPTSATRPSSYSITSRATSRGSAVHGVSCQRQTFTEVSPKNPRPSSAPTTLSPARSSSVTSWVTYRTVRSYAVKPGSRTASLTGCPFSRRSAYPRPLAYSRARRTVPSTANPRRSSGALSVTPPIHCAVPNPSASRPVSNHSGAAHSPGWSSDSRTVQ</sequence>
<feature type="compositionally biased region" description="Polar residues" evidence="1">
    <location>
        <begin position="182"/>
        <end position="192"/>
    </location>
</feature>
<feature type="compositionally biased region" description="Polar residues" evidence="1">
    <location>
        <begin position="13"/>
        <end position="22"/>
    </location>
</feature>
<name>A0ABS4UYP4_9ACTN</name>
<feature type="compositionally biased region" description="Polar residues" evidence="1">
    <location>
        <begin position="156"/>
        <end position="169"/>
    </location>
</feature>
<keyword evidence="3" id="KW-1185">Reference proteome</keyword>
<dbReference type="EMBL" id="JAGINT010000002">
    <property type="protein sequence ID" value="MBP2356752.1"/>
    <property type="molecule type" value="Genomic_DNA"/>
</dbReference>
<reference evidence="2 3" key="1">
    <citation type="submission" date="2021-03" db="EMBL/GenBank/DDBJ databases">
        <title>Sequencing the genomes of 1000 actinobacteria strains.</title>
        <authorList>
            <person name="Klenk H.-P."/>
        </authorList>
    </citation>
    <scope>NUCLEOTIDE SEQUENCE [LARGE SCALE GENOMIC DNA]</scope>
    <source>
        <strain evidence="2 3">DSM 18824</strain>
    </source>
</reference>
<accession>A0ABS4UYP4</accession>
<feature type="region of interest" description="Disordered" evidence="1">
    <location>
        <begin position="1"/>
        <end position="109"/>
    </location>
</feature>
<organism evidence="2 3">
    <name type="scientific">Kribbella aluminosa</name>
    <dbReference type="NCBI Taxonomy" id="416017"/>
    <lineage>
        <taxon>Bacteria</taxon>
        <taxon>Bacillati</taxon>
        <taxon>Actinomycetota</taxon>
        <taxon>Actinomycetes</taxon>
        <taxon>Propionibacteriales</taxon>
        <taxon>Kribbellaceae</taxon>
        <taxon>Kribbella</taxon>
    </lineage>
</organism>
<evidence type="ECO:0000256" key="1">
    <source>
        <dbReference type="SAM" id="MobiDB-lite"/>
    </source>
</evidence>
<gene>
    <name evidence="2" type="ORF">JOF29_007862</name>
</gene>
<feature type="compositionally biased region" description="Polar residues" evidence="1">
    <location>
        <begin position="79"/>
        <end position="109"/>
    </location>
</feature>
<proteinExistence type="predicted"/>
<comment type="caution">
    <text evidence="2">The sequence shown here is derived from an EMBL/GenBank/DDBJ whole genome shotgun (WGS) entry which is preliminary data.</text>
</comment>
<protein>
    <submittedName>
        <fullName evidence="2">Uncharacterized protein</fullName>
    </submittedName>
</protein>
<evidence type="ECO:0000313" key="3">
    <source>
        <dbReference type="Proteomes" id="UP000755585"/>
    </source>
</evidence>
<feature type="compositionally biased region" description="Polar residues" evidence="1">
    <location>
        <begin position="199"/>
        <end position="208"/>
    </location>
</feature>
<dbReference type="Proteomes" id="UP000755585">
    <property type="component" value="Unassembled WGS sequence"/>
</dbReference>
<feature type="compositionally biased region" description="Polar residues" evidence="1">
    <location>
        <begin position="50"/>
        <end position="71"/>
    </location>
</feature>